<feature type="non-terminal residue" evidence="6">
    <location>
        <position position="45"/>
    </location>
</feature>
<evidence type="ECO:0000313" key="7">
    <source>
        <dbReference type="EMBL" id="CAF4777320.1"/>
    </source>
</evidence>
<reference evidence="6" key="1">
    <citation type="submission" date="2021-02" db="EMBL/GenBank/DDBJ databases">
        <authorList>
            <person name="Nowell W R."/>
        </authorList>
    </citation>
    <scope>NUCLEOTIDE SEQUENCE</scope>
</reference>
<evidence type="ECO:0000256" key="3">
    <source>
        <dbReference type="ARBA" id="ARBA00023212"/>
    </source>
</evidence>
<evidence type="ECO:0000256" key="4">
    <source>
        <dbReference type="ARBA" id="ARBA00023273"/>
    </source>
</evidence>
<comment type="subcellular location">
    <subcellularLocation>
        <location evidence="1">Cytoplasm</location>
        <location evidence="1">Cytoskeleton</location>
        <location evidence="1">Cilium axoneme</location>
    </subcellularLocation>
</comment>
<dbReference type="InterPro" id="IPR006602">
    <property type="entry name" value="DM10_dom"/>
</dbReference>
<protein>
    <recommendedName>
        <fullName evidence="5">DM10 domain-containing protein</fullName>
    </recommendedName>
</protein>
<dbReference type="Gene3D" id="2.30.29.170">
    <property type="match status" value="1"/>
</dbReference>
<accession>A0A8S3A7T0</accession>
<evidence type="ECO:0000259" key="5">
    <source>
        <dbReference type="PROSITE" id="PS51336"/>
    </source>
</evidence>
<gene>
    <name evidence="7" type="ORF">BYL167_LOCUS47159</name>
    <name evidence="6" type="ORF">GIL414_LOCUS43365</name>
</gene>
<dbReference type="EMBL" id="CAJOBH010135045">
    <property type="protein sequence ID" value="CAF4777320.1"/>
    <property type="molecule type" value="Genomic_DNA"/>
</dbReference>
<keyword evidence="4" id="KW-0966">Cell projection</keyword>
<feature type="domain" description="DM10" evidence="5">
    <location>
        <begin position="1"/>
        <end position="45"/>
    </location>
</feature>
<dbReference type="GO" id="GO:0005930">
    <property type="term" value="C:axoneme"/>
    <property type="evidence" value="ECO:0007669"/>
    <property type="project" value="UniProtKB-SubCell"/>
</dbReference>
<dbReference type="Pfam" id="PF06565">
    <property type="entry name" value="DM10_dom"/>
    <property type="match status" value="1"/>
</dbReference>
<dbReference type="PROSITE" id="PS51336">
    <property type="entry name" value="DM10"/>
    <property type="match status" value="1"/>
</dbReference>
<keyword evidence="3" id="KW-0206">Cytoskeleton</keyword>
<keyword evidence="2" id="KW-0963">Cytoplasm</keyword>
<evidence type="ECO:0000256" key="2">
    <source>
        <dbReference type="ARBA" id="ARBA00022490"/>
    </source>
</evidence>
<dbReference type="EMBL" id="CAJOBJ010128027">
    <property type="protein sequence ID" value="CAF4708744.1"/>
    <property type="molecule type" value="Genomic_DNA"/>
</dbReference>
<sequence length="45" mass="5523">MRVRRHRISKNDHNEPYNWRDLNLGQNLAIYGTVYRLCVCDQFTR</sequence>
<evidence type="ECO:0000313" key="6">
    <source>
        <dbReference type="EMBL" id="CAF4708744.1"/>
    </source>
</evidence>
<dbReference type="Proteomes" id="UP000681967">
    <property type="component" value="Unassembled WGS sequence"/>
</dbReference>
<dbReference type="Proteomes" id="UP000681720">
    <property type="component" value="Unassembled WGS sequence"/>
</dbReference>
<dbReference type="AlphaFoldDB" id="A0A8S3A7T0"/>
<organism evidence="6 8">
    <name type="scientific">Rotaria magnacalcarata</name>
    <dbReference type="NCBI Taxonomy" id="392030"/>
    <lineage>
        <taxon>Eukaryota</taxon>
        <taxon>Metazoa</taxon>
        <taxon>Spiralia</taxon>
        <taxon>Gnathifera</taxon>
        <taxon>Rotifera</taxon>
        <taxon>Eurotatoria</taxon>
        <taxon>Bdelloidea</taxon>
        <taxon>Philodinida</taxon>
        <taxon>Philodinidae</taxon>
        <taxon>Rotaria</taxon>
    </lineage>
</organism>
<proteinExistence type="predicted"/>
<comment type="caution">
    <text evidence="6">The sequence shown here is derived from an EMBL/GenBank/DDBJ whole genome shotgun (WGS) entry which is preliminary data.</text>
</comment>
<evidence type="ECO:0000256" key="1">
    <source>
        <dbReference type="ARBA" id="ARBA00004430"/>
    </source>
</evidence>
<evidence type="ECO:0000313" key="8">
    <source>
        <dbReference type="Proteomes" id="UP000681720"/>
    </source>
</evidence>
<name>A0A8S3A7T0_9BILA</name>